<dbReference type="OrthoDB" id="1436147at2"/>
<feature type="domain" description="GIY-YIG" evidence="1">
    <location>
        <begin position="105"/>
        <end position="172"/>
    </location>
</feature>
<dbReference type="Proteomes" id="UP000295390">
    <property type="component" value="Unassembled WGS sequence"/>
</dbReference>
<evidence type="ECO:0000259" key="1">
    <source>
        <dbReference type="Pfam" id="PF01541"/>
    </source>
</evidence>
<dbReference type="SUPFAM" id="SSF82771">
    <property type="entry name" value="GIY-YIG endonuclease"/>
    <property type="match status" value="1"/>
</dbReference>
<dbReference type="InterPro" id="IPR035901">
    <property type="entry name" value="GIY-YIG_endonuc_sf"/>
</dbReference>
<organism evidence="2 3">
    <name type="scientific">Tenacibaculum caenipelagi</name>
    <dbReference type="NCBI Taxonomy" id="1325435"/>
    <lineage>
        <taxon>Bacteria</taxon>
        <taxon>Pseudomonadati</taxon>
        <taxon>Bacteroidota</taxon>
        <taxon>Flavobacteriia</taxon>
        <taxon>Flavobacteriales</taxon>
        <taxon>Flavobacteriaceae</taxon>
        <taxon>Tenacibaculum</taxon>
    </lineage>
</organism>
<gene>
    <name evidence="2" type="ORF">DFQ07_2001</name>
</gene>
<evidence type="ECO:0000313" key="3">
    <source>
        <dbReference type="Proteomes" id="UP000295390"/>
    </source>
</evidence>
<evidence type="ECO:0000313" key="2">
    <source>
        <dbReference type="EMBL" id="TDQ25576.1"/>
    </source>
</evidence>
<dbReference type="Pfam" id="PF01541">
    <property type="entry name" value="GIY-YIG"/>
    <property type="match status" value="1"/>
</dbReference>
<dbReference type="EMBL" id="SNYH01000004">
    <property type="protein sequence ID" value="TDQ25576.1"/>
    <property type="molecule type" value="Genomic_DNA"/>
</dbReference>
<keyword evidence="3" id="KW-1185">Reference proteome</keyword>
<dbReference type="RefSeq" id="WP_133536284.1">
    <property type="nucleotide sequence ID" value="NZ_SNYH01000004.1"/>
</dbReference>
<reference evidence="2 3" key="1">
    <citation type="submission" date="2019-03" db="EMBL/GenBank/DDBJ databases">
        <title>Genomic Encyclopedia of Type Strains, Phase III (KMG-III): the genomes of soil and plant-associated and newly described type strains.</title>
        <authorList>
            <person name="Whitman W."/>
        </authorList>
    </citation>
    <scope>NUCLEOTIDE SEQUENCE [LARGE SCALE GENOMIC DNA]</scope>
    <source>
        <strain evidence="2 3">CECT 8283</strain>
    </source>
</reference>
<sequence length="186" mass="21710">MIINKKKIVQIAVSKLEKVLSELKTCALQEKGKHVIKSNELFKDTAKSQLLTNFNYDKDRYVYLIRYLATEDTSDKIKKAFEDFSSKNTPKRKGITFNLSKYNKHHNSKYLYVGTSKKLKNRIKQHLGLSSSKQTYSLHLIHWFPKQIDLEIIIIKVSSENKMVFESIEQAYWDSCKPLFGKRSGL</sequence>
<proteinExistence type="predicted"/>
<accession>A0A4R6TEM6</accession>
<dbReference type="AlphaFoldDB" id="A0A4R6TEM6"/>
<name>A0A4R6TEM6_9FLAO</name>
<comment type="caution">
    <text evidence="2">The sequence shown here is derived from an EMBL/GenBank/DDBJ whole genome shotgun (WGS) entry which is preliminary data.</text>
</comment>
<protein>
    <submittedName>
        <fullName evidence="2">GIY-YIG catalytic domain-containing protein</fullName>
    </submittedName>
</protein>
<dbReference type="InterPro" id="IPR000305">
    <property type="entry name" value="GIY-YIG_endonuc"/>
</dbReference>